<feature type="chain" id="PRO_5030535674" evidence="5">
    <location>
        <begin position="26"/>
        <end position="443"/>
    </location>
</feature>
<dbReference type="RefSeq" id="WP_185383981.1">
    <property type="nucleotide sequence ID" value="NZ_JAARRG010000009.1"/>
</dbReference>
<dbReference type="SUPFAM" id="SSF56300">
    <property type="entry name" value="Metallo-dependent phosphatases"/>
    <property type="match status" value="1"/>
</dbReference>
<dbReference type="GO" id="GO:0046872">
    <property type="term" value="F:metal ion binding"/>
    <property type="evidence" value="ECO:0007669"/>
    <property type="project" value="UniProtKB-KW"/>
</dbReference>
<proteinExistence type="inferred from homology"/>
<dbReference type="Proteomes" id="UP000523362">
    <property type="component" value="Unassembled WGS sequence"/>
</dbReference>
<comment type="similarity">
    <text evidence="4">Belongs to the cyclic nucleotide phosphodiesterase class-III family.</text>
</comment>
<protein>
    <submittedName>
        <fullName evidence="8">Metallophosphoesterase</fullName>
    </submittedName>
</protein>
<evidence type="ECO:0000256" key="1">
    <source>
        <dbReference type="ARBA" id="ARBA00022723"/>
    </source>
</evidence>
<dbReference type="PANTHER" id="PTHR42988:SF2">
    <property type="entry name" value="CYCLIC NUCLEOTIDE PHOSPHODIESTERASE CBUA0032-RELATED"/>
    <property type="match status" value="1"/>
</dbReference>
<dbReference type="InterPro" id="IPR050884">
    <property type="entry name" value="CNP_phosphodiesterase-III"/>
</dbReference>
<keyword evidence="5" id="KW-0732">Signal</keyword>
<gene>
    <name evidence="8" type="ORF">HB897_11810</name>
</gene>
<feature type="signal peptide" evidence="5">
    <location>
        <begin position="1"/>
        <end position="25"/>
    </location>
</feature>
<dbReference type="Pfam" id="PF17839">
    <property type="entry name" value="CNP_C_terminal"/>
    <property type="match status" value="1"/>
</dbReference>
<dbReference type="PANTHER" id="PTHR42988">
    <property type="entry name" value="PHOSPHOHYDROLASE"/>
    <property type="match status" value="1"/>
</dbReference>
<feature type="domain" description="Cyclic nucleotide phosphodiesterase C-terminal" evidence="7">
    <location>
        <begin position="333"/>
        <end position="428"/>
    </location>
</feature>
<evidence type="ECO:0000313" key="9">
    <source>
        <dbReference type="Proteomes" id="UP000523362"/>
    </source>
</evidence>
<accession>A0A7X0X3M8</accession>
<dbReference type="PROSITE" id="PS51257">
    <property type="entry name" value="PROKAR_LIPOPROTEIN"/>
    <property type="match status" value="1"/>
</dbReference>
<dbReference type="InterPro" id="IPR029052">
    <property type="entry name" value="Metallo-depent_PP-like"/>
</dbReference>
<dbReference type="InterPro" id="IPR040869">
    <property type="entry name" value="CNP_C"/>
</dbReference>
<sequence length="443" mass="49069">MIRFLKIILPILAACFLVACSSASGKTEKITTPIDKDRDLSIVETTDVHYLDPSLTDNGTAFEKYVAAGDGKQLAYSDEITDAFLDDVKTQKTDVLIISGDLTNNGEKASHEGLAKKLTAVEKTGTQVFVVPGNHDINNPWARKFEKDKQMPTDTISPKDFSKIYGDFGYDEAISSDDFSLSYLAAPSSKVWLLMLDTAIYKTNMQQGTPTTEGGLTAGTLDWIKECSALAEKNGAKLIPVMHHNLTDHSEVIQKGYTINYNQQVIDTLTAGNMDFSLSGHIHTQNIRAAESTDGKKITDIVTNALSVYPHKYGNITYNAEKENFTYQSQKLDIEGWAKKNDATDKNLLNFDQFDYETFYNSGYDKAIVDLMTSESFKSYSQSDKEKMADTMGLNNMYFFAGTAPPKSAGMALWDDAPNSFLKDYVLSTSNPPKTSNDYYVSP</sequence>
<evidence type="ECO:0000313" key="8">
    <source>
        <dbReference type="EMBL" id="MBC1486914.1"/>
    </source>
</evidence>
<evidence type="ECO:0000259" key="7">
    <source>
        <dbReference type="Pfam" id="PF17839"/>
    </source>
</evidence>
<dbReference type="Gene3D" id="3.60.21.10">
    <property type="match status" value="1"/>
</dbReference>
<dbReference type="Pfam" id="PF00149">
    <property type="entry name" value="Metallophos"/>
    <property type="match status" value="1"/>
</dbReference>
<dbReference type="PIRSF" id="PIRSF034890">
    <property type="entry name" value="Pesteras_lmo2642"/>
    <property type="match status" value="1"/>
</dbReference>
<organism evidence="8 9">
    <name type="scientific">Listeria seeligeri</name>
    <dbReference type="NCBI Taxonomy" id="1640"/>
    <lineage>
        <taxon>Bacteria</taxon>
        <taxon>Bacillati</taxon>
        <taxon>Bacillota</taxon>
        <taxon>Bacilli</taxon>
        <taxon>Bacillales</taxon>
        <taxon>Listeriaceae</taxon>
        <taxon>Listeria</taxon>
    </lineage>
</organism>
<comment type="caution">
    <text evidence="8">The sequence shown here is derived from an EMBL/GenBank/DDBJ whole genome shotgun (WGS) entry which is preliminary data.</text>
</comment>
<feature type="domain" description="Calcineurin-like phosphoesterase" evidence="6">
    <location>
        <begin position="42"/>
        <end position="284"/>
    </location>
</feature>
<dbReference type="EMBL" id="JAARRG010000009">
    <property type="protein sequence ID" value="MBC1486914.1"/>
    <property type="molecule type" value="Genomic_DNA"/>
</dbReference>
<evidence type="ECO:0000256" key="4">
    <source>
        <dbReference type="ARBA" id="ARBA00025742"/>
    </source>
</evidence>
<evidence type="ECO:0000256" key="2">
    <source>
        <dbReference type="ARBA" id="ARBA00022801"/>
    </source>
</evidence>
<evidence type="ECO:0000256" key="5">
    <source>
        <dbReference type="SAM" id="SignalP"/>
    </source>
</evidence>
<dbReference type="AlphaFoldDB" id="A0A7X0X3M8"/>
<evidence type="ECO:0000259" key="6">
    <source>
        <dbReference type="Pfam" id="PF00149"/>
    </source>
</evidence>
<dbReference type="GO" id="GO:0016787">
    <property type="term" value="F:hydrolase activity"/>
    <property type="evidence" value="ECO:0007669"/>
    <property type="project" value="UniProtKB-KW"/>
</dbReference>
<keyword evidence="1" id="KW-0479">Metal-binding</keyword>
<name>A0A7X0X3M8_LISSE</name>
<keyword evidence="2" id="KW-0378">Hydrolase</keyword>
<evidence type="ECO:0000256" key="3">
    <source>
        <dbReference type="ARBA" id="ARBA00023004"/>
    </source>
</evidence>
<keyword evidence="3" id="KW-0408">Iron</keyword>
<dbReference type="InterPro" id="IPR004843">
    <property type="entry name" value="Calcineurin-like_PHP"/>
</dbReference>
<reference evidence="8 9" key="1">
    <citation type="submission" date="2020-03" db="EMBL/GenBank/DDBJ databases">
        <title>Soil Listeria distribution.</title>
        <authorList>
            <person name="Liao J."/>
            <person name="Wiedmann M."/>
        </authorList>
    </citation>
    <scope>NUCLEOTIDE SEQUENCE [LARGE SCALE GENOMIC DNA]</scope>
    <source>
        <strain evidence="8 9">FSL L7-1560</strain>
    </source>
</reference>
<dbReference type="InterPro" id="IPR012365">
    <property type="entry name" value="Pesteras_lmo2642"/>
</dbReference>